<proteinExistence type="predicted"/>
<keyword evidence="2" id="KW-1185">Reference proteome</keyword>
<gene>
    <name evidence="1" type="ORF">MILVUS5_LOCUS32153</name>
</gene>
<dbReference type="EMBL" id="CASHSV030000513">
    <property type="protein sequence ID" value="CAJ2667572.1"/>
    <property type="molecule type" value="Genomic_DNA"/>
</dbReference>
<name>A0ACB0LGG9_TRIPR</name>
<organism evidence="1 2">
    <name type="scientific">Trifolium pratense</name>
    <name type="common">Red clover</name>
    <dbReference type="NCBI Taxonomy" id="57577"/>
    <lineage>
        <taxon>Eukaryota</taxon>
        <taxon>Viridiplantae</taxon>
        <taxon>Streptophyta</taxon>
        <taxon>Embryophyta</taxon>
        <taxon>Tracheophyta</taxon>
        <taxon>Spermatophyta</taxon>
        <taxon>Magnoliopsida</taxon>
        <taxon>eudicotyledons</taxon>
        <taxon>Gunneridae</taxon>
        <taxon>Pentapetalae</taxon>
        <taxon>rosids</taxon>
        <taxon>fabids</taxon>
        <taxon>Fabales</taxon>
        <taxon>Fabaceae</taxon>
        <taxon>Papilionoideae</taxon>
        <taxon>50 kb inversion clade</taxon>
        <taxon>NPAAA clade</taxon>
        <taxon>Hologalegina</taxon>
        <taxon>IRL clade</taxon>
        <taxon>Trifolieae</taxon>
        <taxon>Trifolium</taxon>
    </lineage>
</organism>
<accession>A0ACB0LGG9</accession>
<evidence type="ECO:0000313" key="1">
    <source>
        <dbReference type="EMBL" id="CAJ2667572.1"/>
    </source>
</evidence>
<reference evidence="1" key="1">
    <citation type="submission" date="2023-10" db="EMBL/GenBank/DDBJ databases">
        <authorList>
            <person name="Rodriguez Cubillos JULIANA M."/>
            <person name="De Vega J."/>
        </authorList>
    </citation>
    <scope>NUCLEOTIDE SEQUENCE</scope>
</reference>
<comment type="caution">
    <text evidence="1">The sequence shown here is derived from an EMBL/GenBank/DDBJ whole genome shotgun (WGS) entry which is preliminary data.</text>
</comment>
<dbReference type="Proteomes" id="UP001177021">
    <property type="component" value="Unassembled WGS sequence"/>
</dbReference>
<sequence length="345" mass="37263">MGKVTVPFIGMIIAEIVQVALIILSKQVMSQGMTSFIFIFYSNSIAALVLLPSSFFIHRFQRPPLTFSNLSGFFILGLLGYLAQVFGYAGINYSSSTLATAMLNLIPGFTFILAVLFRMEQLDWKSSSSLAKSLGTIVSIAGAFIATLYKGAAILKGPSPTNSSQQPLFSQDFNWILGGLFLSADCVVAAAFLIVQASILKKYPAGLIVVFFYCFFVAILSAVTCLAVERDISAWSLEPKLRLLSVLYSGIFGSAVQVGITTWCLHQTGPVFVSMFKPIGIVISVVIGVVFLGDAFYLGSLIGATVIVIGFYSVLWGKSKDIEARNLESSGNQTPLLKENISEEI</sequence>
<protein>
    <submittedName>
        <fullName evidence="1">Uncharacterized protein</fullName>
    </submittedName>
</protein>
<evidence type="ECO:0000313" key="2">
    <source>
        <dbReference type="Proteomes" id="UP001177021"/>
    </source>
</evidence>